<organism evidence="5 6">
    <name type="scientific">Magnaporthiopsis poae (strain ATCC 64411 / 73-15)</name>
    <name type="common">Kentucky bluegrass fungus</name>
    <name type="synonym">Magnaporthe poae</name>
    <dbReference type="NCBI Taxonomy" id="644358"/>
    <lineage>
        <taxon>Eukaryota</taxon>
        <taxon>Fungi</taxon>
        <taxon>Dikarya</taxon>
        <taxon>Ascomycota</taxon>
        <taxon>Pezizomycotina</taxon>
        <taxon>Sordariomycetes</taxon>
        <taxon>Sordariomycetidae</taxon>
        <taxon>Magnaporthales</taxon>
        <taxon>Magnaporthaceae</taxon>
        <taxon>Magnaporthiopsis</taxon>
    </lineage>
</organism>
<evidence type="ECO:0000256" key="2">
    <source>
        <dbReference type="SAM" id="SignalP"/>
    </source>
</evidence>
<feature type="chain" id="PRO_5009385255" description="DUF7707 domain-containing protein" evidence="2">
    <location>
        <begin position="20"/>
        <end position="195"/>
    </location>
</feature>
<dbReference type="EMBL" id="ADBL01000630">
    <property type="status" value="NOT_ANNOTATED_CDS"/>
    <property type="molecule type" value="Genomic_DNA"/>
</dbReference>
<dbReference type="AlphaFoldDB" id="A0A0C4DRM1"/>
<dbReference type="InterPro" id="IPR056124">
    <property type="entry name" value="DUF7707"/>
</dbReference>
<dbReference type="PANTHER" id="PTHR38118">
    <property type="entry name" value="ANCHORED CELL WALL PROTEIN 11-RELATED"/>
    <property type="match status" value="1"/>
</dbReference>
<gene>
    <name evidence="4" type="ORF">MAPG_02534</name>
</gene>
<reference evidence="4" key="3">
    <citation type="submission" date="2011-03" db="EMBL/GenBank/DDBJ databases">
        <title>Annotation of Magnaporthe poae ATCC 64411.</title>
        <authorList>
            <person name="Ma L.-J."/>
            <person name="Dead R."/>
            <person name="Young S.K."/>
            <person name="Zeng Q."/>
            <person name="Gargeya S."/>
            <person name="Fitzgerald M."/>
            <person name="Haas B."/>
            <person name="Abouelleil A."/>
            <person name="Alvarado L."/>
            <person name="Arachchi H.M."/>
            <person name="Berlin A."/>
            <person name="Brown A."/>
            <person name="Chapman S.B."/>
            <person name="Chen Z."/>
            <person name="Dunbar C."/>
            <person name="Freedman E."/>
            <person name="Gearin G."/>
            <person name="Gellesch M."/>
            <person name="Goldberg J."/>
            <person name="Griggs A."/>
            <person name="Gujja S."/>
            <person name="Heiman D."/>
            <person name="Howarth C."/>
            <person name="Larson L."/>
            <person name="Lui A."/>
            <person name="MacDonald P.J.P."/>
            <person name="Mehta T."/>
            <person name="Montmayeur A."/>
            <person name="Murphy C."/>
            <person name="Neiman D."/>
            <person name="Pearson M."/>
            <person name="Priest M."/>
            <person name="Roberts A."/>
            <person name="Saif S."/>
            <person name="Shea T."/>
            <person name="Shenoy N."/>
            <person name="Sisk P."/>
            <person name="Stolte C."/>
            <person name="Sykes S."/>
            <person name="Yandava C."/>
            <person name="Wortman J."/>
            <person name="Nusbaum C."/>
            <person name="Birren B."/>
        </authorList>
    </citation>
    <scope>NUCLEOTIDE SEQUENCE</scope>
    <source>
        <strain evidence="4">ATCC 64411</strain>
    </source>
</reference>
<reference evidence="4" key="2">
    <citation type="submission" date="2010-05" db="EMBL/GenBank/DDBJ databases">
        <title>The Genome Sequence of Magnaporthe poae strain ATCC 64411.</title>
        <authorList>
            <consortium name="The Broad Institute Genome Sequencing Platform"/>
            <consortium name="Broad Institute Genome Sequencing Center for Infectious Disease"/>
            <person name="Ma L.-J."/>
            <person name="Dead R."/>
            <person name="Young S."/>
            <person name="Zeng Q."/>
            <person name="Koehrsen M."/>
            <person name="Alvarado L."/>
            <person name="Berlin A."/>
            <person name="Chapman S.B."/>
            <person name="Chen Z."/>
            <person name="Freedman E."/>
            <person name="Gellesch M."/>
            <person name="Goldberg J."/>
            <person name="Griggs A."/>
            <person name="Gujja S."/>
            <person name="Heilman E.R."/>
            <person name="Heiman D."/>
            <person name="Hepburn T."/>
            <person name="Howarth C."/>
            <person name="Jen D."/>
            <person name="Larson L."/>
            <person name="Mehta T."/>
            <person name="Neiman D."/>
            <person name="Pearson M."/>
            <person name="Roberts A."/>
            <person name="Saif S."/>
            <person name="Shea T."/>
            <person name="Shenoy N."/>
            <person name="Sisk P."/>
            <person name="Stolte C."/>
            <person name="Sykes S."/>
            <person name="Walk T."/>
            <person name="White J."/>
            <person name="Yandava C."/>
            <person name="Haas B."/>
            <person name="Nusbaum C."/>
            <person name="Birren B."/>
        </authorList>
    </citation>
    <scope>NUCLEOTIDE SEQUENCE</scope>
    <source>
        <strain evidence="4">ATCC 64411</strain>
    </source>
</reference>
<keyword evidence="2" id="KW-0732">Signal</keyword>
<feature type="region of interest" description="Disordered" evidence="1">
    <location>
        <begin position="134"/>
        <end position="168"/>
    </location>
</feature>
<proteinExistence type="predicted"/>
<reference evidence="6" key="1">
    <citation type="submission" date="2010-05" db="EMBL/GenBank/DDBJ databases">
        <title>The genome sequence of Magnaporthe poae strain ATCC 64411.</title>
        <authorList>
            <person name="Ma L.-J."/>
            <person name="Dead R."/>
            <person name="Young S."/>
            <person name="Zeng Q."/>
            <person name="Koehrsen M."/>
            <person name="Alvarado L."/>
            <person name="Berlin A."/>
            <person name="Chapman S.B."/>
            <person name="Chen Z."/>
            <person name="Freedman E."/>
            <person name="Gellesch M."/>
            <person name="Goldberg J."/>
            <person name="Griggs A."/>
            <person name="Gujja S."/>
            <person name="Heilman E.R."/>
            <person name="Heiman D."/>
            <person name="Hepburn T."/>
            <person name="Howarth C."/>
            <person name="Jen D."/>
            <person name="Larson L."/>
            <person name="Mehta T."/>
            <person name="Neiman D."/>
            <person name="Pearson M."/>
            <person name="Roberts A."/>
            <person name="Saif S."/>
            <person name="Shea T."/>
            <person name="Shenoy N."/>
            <person name="Sisk P."/>
            <person name="Stolte C."/>
            <person name="Sykes S."/>
            <person name="Walk T."/>
            <person name="White J."/>
            <person name="Yandava C."/>
            <person name="Haas B."/>
            <person name="Nusbaum C."/>
            <person name="Birren B."/>
        </authorList>
    </citation>
    <scope>NUCLEOTIDE SEQUENCE [LARGE SCALE GENOMIC DNA]</scope>
    <source>
        <strain evidence="6">ATCC 64411 / 73-15</strain>
    </source>
</reference>
<accession>A0A0C4DRM1</accession>
<feature type="domain" description="DUF7707" evidence="3">
    <location>
        <begin position="36"/>
        <end position="133"/>
    </location>
</feature>
<protein>
    <recommendedName>
        <fullName evidence="3">DUF7707 domain-containing protein</fullName>
    </recommendedName>
</protein>
<sequence length="195" mass="20067">MVRAALVLALSAAAPLAAAQSIQIPPLPFNLTFKPDLNKVPSDKRSDWCNGERGVCDTLCGVPNTKNDCDPATLQFACTCQNGSAPGLQYYQNSLPTFICEEAFTQCIAASVGDRTGQDKCTKDVRSLCGTQAAKAGSGGATTTSSTSAPPTQQTGSPNTPSTTPRPNNAAVVNQLSTFASVAVAAAAFMGVYAL</sequence>
<dbReference type="EMBL" id="GL876967">
    <property type="protein sequence ID" value="KLU83474.1"/>
    <property type="molecule type" value="Genomic_DNA"/>
</dbReference>
<evidence type="ECO:0000313" key="5">
    <source>
        <dbReference type="EnsemblFungi" id="MAPG_02534T0"/>
    </source>
</evidence>
<name>A0A0C4DRM1_MAGP6</name>
<dbReference type="eggNOG" id="ENOG502SSWV">
    <property type="taxonomic scope" value="Eukaryota"/>
</dbReference>
<dbReference type="PANTHER" id="PTHR38118:SF3">
    <property type="entry name" value="ANCHORED CELL WALL PROTEIN 11"/>
    <property type="match status" value="1"/>
</dbReference>
<dbReference type="Pfam" id="PF24808">
    <property type="entry name" value="DUF7707"/>
    <property type="match status" value="1"/>
</dbReference>
<evidence type="ECO:0000313" key="6">
    <source>
        <dbReference type="Proteomes" id="UP000011715"/>
    </source>
</evidence>
<evidence type="ECO:0000259" key="3">
    <source>
        <dbReference type="Pfam" id="PF24808"/>
    </source>
</evidence>
<feature type="signal peptide" evidence="2">
    <location>
        <begin position="1"/>
        <end position="19"/>
    </location>
</feature>
<reference evidence="5" key="4">
    <citation type="journal article" date="2015" name="G3 (Bethesda)">
        <title>Genome sequences of three phytopathogenic species of the Magnaporthaceae family of fungi.</title>
        <authorList>
            <person name="Okagaki L.H."/>
            <person name="Nunes C.C."/>
            <person name="Sailsbery J."/>
            <person name="Clay B."/>
            <person name="Brown D."/>
            <person name="John T."/>
            <person name="Oh Y."/>
            <person name="Young N."/>
            <person name="Fitzgerald M."/>
            <person name="Haas B.J."/>
            <person name="Zeng Q."/>
            <person name="Young S."/>
            <person name="Adiconis X."/>
            <person name="Fan L."/>
            <person name="Levin J.Z."/>
            <person name="Mitchell T.K."/>
            <person name="Okubara P.A."/>
            <person name="Farman M.L."/>
            <person name="Kohn L.M."/>
            <person name="Birren B."/>
            <person name="Ma L.-J."/>
            <person name="Dean R.A."/>
        </authorList>
    </citation>
    <scope>NUCLEOTIDE SEQUENCE</scope>
    <source>
        <strain evidence="5">ATCC 64411 / 73-15</strain>
    </source>
</reference>
<evidence type="ECO:0000256" key="1">
    <source>
        <dbReference type="SAM" id="MobiDB-lite"/>
    </source>
</evidence>
<evidence type="ECO:0000313" key="4">
    <source>
        <dbReference type="EMBL" id="KLU83474.1"/>
    </source>
</evidence>
<dbReference type="OMA" id="CSAQRNT"/>
<keyword evidence="6" id="KW-1185">Reference proteome</keyword>
<dbReference type="Proteomes" id="UP000011715">
    <property type="component" value="Unassembled WGS sequence"/>
</dbReference>
<dbReference type="VEuPathDB" id="FungiDB:MAPG_02534"/>
<reference evidence="5" key="5">
    <citation type="submission" date="2015-06" db="UniProtKB">
        <authorList>
            <consortium name="EnsemblFungi"/>
        </authorList>
    </citation>
    <scope>IDENTIFICATION</scope>
    <source>
        <strain evidence="5">ATCC 64411</strain>
    </source>
</reference>
<dbReference type="EnsemblFungi" id="MAPG_02534T0">
    <property type="protein sequence ID" value="MAPG_02534T0"/>
    <property type="gene ID" value="MAPG_02534"/>
</dbReference>
<dbReference type="OrthoDB" id="2121879at2759"/>